<evidence type="ECO:0000256" key="6">
    <source>
        <dbReference type="ARBA" id="ARBA00023157"/>
    </source>
</evidence>
<dbReference type="Proteomes" id="UP001063166">
    <property type="component" value="Unassembled WGS sequence"/>
</dbReference>
<keyword evidence="8 11" id="KW-0326">Glycosidase</keyword>
<dbReference type="GO" id="GO:0005975">
    <property type="term" value="P:carbohydrate metabolic process"/>
    <property type="evidence" value="ECO:0007669"/>
    <property type="project" value="InterPro"/>
</dbReference>
<proteinExistence type="inferred from homology"/>
<keyword evidence="4 12" id="KW-0732">Signal</keyword>
<organism evidence="13 14">
    <name type="scientific">Lyophyllum shimeji</name>
    <name type="common">Hon-shimeji</name>
    <name type="synonym">Tricholoma shimeji</name>
    <dbReference type="NCBI Taxonomy" id="47721"/>
    <lineage>
        <taxon>Eukaryota</taxon>
        <taxon>Fungi</taxon>
        <taxon>Dikarya</taxon>
        <taxon>Basidiomycota</taxon>
        <taxon>Agaricomycotina</taxon>
        <taxon>Agaricomycetes</taxon>
        <taxon>Agaricomycetidae</taxon>
        <taxon>Agaricales</taxon>
        <taxon>Tricholomatineae</taxon>
        <taxon>Lyophyllaceae</taxon>
        <taxon>Lyophyllum</taxon>
    </lineage>
</organism>
<dbReference type="PANTHER" id="PTHR11742:SF101">
    <property type="entry name" value="MANNOSYL-OLIGOSACCHARIDE ALPHA-1,2-MANNOSIDASE 1B"/>
    <property type="match status" value="1"/>
</dbReference>
<comment type="pathway">
    <text evidence="2">Protein modification; protein glycosylation.</text>
</comment>
<dbReference type="GO" id="GO:0016020">
    <property type="term" value="C:membrane"/>
    <property type="evidence" value="ECO:0007669"/>
    <property type="project" value="InterPro"/>
</dbReference>
<evidence type="ECO:0000313" key="14">
    <source>
        <dbReference type="Proteomes" id="UP001063166"/>
    </source>
</evidence>
<dbReference type="InterPro" id="IPR050749">
    <property type="entry name" value="Glycosyl_Hydrolase_47"/>
</dbReference>
<dbReference type="EC" id="3.2.1.-" evidence="11"/>
<comment type="caution">
    <text evidence="13">The sequence shown here is derived from an EMBL/GenBank/DDBJ whole genome shotgun (WGS) entry which is preliminary data.</text>
</comment>
<comment type="catalytic activity">
    <reaction evidence="9">
        <text>N(4)-(alpha-D-Man-(1-&gt;2)-alpha-D-Man-(1-&gt;2)-alpha-D-Man-(1-&gt;3)-[alpha-D-Man-(1-&gt;3)-[alpha-D-Man-(1-&gt;2)-alpha-D-Man-(1-&gt;6)]-alpha-D-Man-(1-&gt;6)]-beta-D-Man-(1-&gt;4)-beta-D-GlcNAc-(1-&gt;4)-beta-D-GlcNAc)-L-asparaginyl-[protein] (N-glucan mannose isomer 8A1,2,3B1,3) + 3 H2O = N(4)-(alpha-D-Man-(1-&gt;3)-[alpha-D-Man-(1-&gt;3)-[alpha-D-Man-(1-&gt;6)]-alpha-D-Man-(1-&gt;6)]-beta-D-Man-(1-&gt;4)-beta-D-GlcNAc-(1-&gt;4)-beta-D-GlcNAc)-L-asparaginyl-[protein] (N-glucan mannose isomer 5A1,2) + 3 beta-D-mannose</text>
        <dbReference type="Rhea" id="RHEA:56028"/>
        <dbReference type="Rhea" id="RHEA-COMP:14358"/>
        <dbReference type="Rhea" id="RHEA-COMP:14367"/>
        <dbReference type="ChEBI" id="CHEBI:15377"/>
        <dbReference type="ChEBI" id="CHEBI:28563"/>
        <dbReference type="ChEBI" id="CHEBI:59087"/>
        <dbReference type="ChEBI" id="CHEBI:60628"/>
        <dbReference type="EC" id="3.2.1.113"/>
    </reaction>
</comment>
<dbReference type="Gene3D" id="1.50.10.10">
    <property type="match status" value="1"/>
</dbReference>
<dbReference type="EMBL" id="BRPK01000010">
    <property type="protein sequence ID" value="GLB41810.1"/>
    <property type="molecule type" value="Genomic_DNA"/>
</dbReference>
<reference evidence="13" key="1">
    <citation type="submission" date="2022-07" db="EMBL/GenBank/DDBJ databases">
        <title>The genome of Lyophyllum shimeji provides insight into the initial evolution of ectomycorrhizal fungal genome.</title>
        <authorList>
            <person name="Kobayashi Y."/>
            <person name="Shibata T."/>
            <person name="Hirakawa H."/>
            <person name="Shigenobu S."/>
            <person name="Nishiyama T."/>
            <person name="Yamada A."/>
            <person name="Hasebe M."/>
            <person name="Kawaguchi M."/>
        </authorList>
    </citation>
    <scope>NUCLEOTIDE SEQUENCE</scope>
    <source>
        <strain evidence="13">AT787</strain>
    </source>
</reference>
<evidence type="ECO:0000256" key="7">
    <source>
        <dbReference type="ARBA" id="ARBA00023180"/>
    </source>
</evidence>
<keyword evidence="14" id="KW-1185">Reference proteome</keyword>
<keyword evidence="5 11" id="KW-0378">Hydrolase</keyword>
<feature type="chain" id="PRO_5040125729" description="alpha-1,2-Mannosidase" evidence="12">
    <location>
        <begin position="20"/>
        <end position="317"/>
    </location>
</feature>
<dbReference type="SUPFAM" id="SSF48225">
    <property type="entry name" value="Seven-hairpin glycosidases"/>
    <property type="match status" value="1"/>
</dbReference>
<evidence type="ECO:0000256" key="1">
    <source>
        <dbReference type="ARBA" id="ARBA00001913"/>
    </source>
</evidence>
<comment type="cofactor">
    <cofactor evidence="1">
        <name>Ca(2+)</name>
        <dbReference type="ChEBI" id="CHEBI:29108"/>
    </cofactor>
</comment>
<evidence type="ECO:0000256" key="9">
    <source>
        <dbReference type="ARBA" id="ARBA00047669"/>
    </source>
</evidence>
<evidence type="ECO:0000256" key="8">
    <source>
        <dbReference type="ARBA" id="ARBA00023295"/>
    </source>
</evidence>
<keyword evidence="6" id="KW-1015">Disulfide bond</keyword>
<dbReference type="GO" id="GO:0004571">
    <property type="term" value="F:mannosyl-oligosaccharide 1,2-alpha-mannosidase activity"/>
    <property type="evidence" value="ECO:0007669"/>
    <property type="project" value="UniProtKB-EC"/>
</dbReference>
<evidence type="ECO:0000256" key="12">
    <source>
        <dbReference type="SAM" id="SignalP"/>
    </source>
</evidence>
<evidence type="ECO:0000256" key="3">
    <source>
        <dbReference type="ARBA" id="ARBA00007658"/>
    </source>
</evidence>
<evidence type="ECO:0000256" key="10">
    <source>
        <dbReference type="ARBA" id="ARBA00048605"/>
    </source>
</evidence>
<dbReference type="InterPro" id="IPR012341">
    <property type="entry name" value="6hp_glycosidase-like_sf"/>
</dbReference>
<accession>A0A9P3PTP5</accession>
<feature type="signal peptide" evidence="12">
    <location>
        <begin position="1"/>
        <end position="19"/>
    </location>
</feature>
<evidence type="ECO:0000313" key="13">
    <source>
        <dbReference type="EMBL" id="GLB41810.1"/>
    </source>
</evidence>
<comment type="similarity">
    <text evidence="3 11">Belongs to the glycosyl hydrolase 47 family.</text>
</comment>
<dbReference type="InterPro" id="IPR036026">
    <property type="entry name" value="Seven-hairpin_glycosidases"/>
</dbReference>
<gene>
    <name evidence="13" type="ORF">LshimejAT787_1004100</name>
</gene>
<evidence type="ECO:0000256" key="5">
    <source>
        <dbReference type="ARBA" id="ARBA00022801"/>
    </source>
</evidence>
<dbReference type="GO" id="GO:0005509">
    <property type="term" value="F:calcium ion binding"/>
    <property type="evidence" value="ECO:0007669"/>
    <property type="project" value="InterPro"/>
</dbReference>
<evidence type="ECO:0000256" key="4">
    <source>
        <dbReference type="ARBA" id="ARBA00022729"/>
    </source>
</evidence>
<keyword evidence="7" id="KW-0325">Glycoprotein</keyword>
<dbReference type="Pfam" id="PF01532">
    <property type="entry name" value="Glyco_hydro_47"/>
    <property type="match status" value="1"/>
</dbReference>
<dbReference type="GO" id="GO:0036503">
    <property type="term" value="P:ERAD pathway"/>
    <property type="evidence" value="ECO:0007669"/>
    <property type="project" value="UniProtKB-ARBA"/>
</dbReference>
<dbReference type="AlphaFoldDB" id="A0A9P3PTP5"/>
<evidence type="ECO:0000256" key="2">
    <source>
        <dbReference type="ARBA" id="ARBA00004922"/>
    </source>
</evidence>
<dbReference type="GO" id="GO:0005783">
    <property type="term" value="C:endoplasmic reticulum"/>
    <property type="evidence" value="ECO:0007669"/>
    <property type="project" value="TreeGrafter"/>
</dbReference>
<comment type="catalytic activity">
    <reaction evidence="10">
        <text>N(4)-(alpha-D-Man-(1-&gt;2)-alpha-D-Man-(1-&gt;2)-alpha-D-Man-(1-&gt;3)-[alpha-D-Man-(1-&gt;2)-alpha-D-Man-(1-&gt;3)-[alpha-D-Man-(1-&gt;2)-alpha-D-Man-(1-&gt;6)]-alpha-D-Man-(1-&gt;6)]-beta-D-Man-(1-&gt;4)-beta-D-GlcNAc-(1-&gt;4)-beta-D-GlcNAc)-L-asparaginyl-[protein] (N-glucan mannose isomer 9A1,2,3B1,2,3) + 4 H2O = N(4)-(alpha-D-Man-(1-&gt;3)-[alpha-D-Man-(1-&gt;3)-[alpha-D-Man-(1-&gt;6)]-alpha-D-Man-(1-&gt;6)]-beta-D-Man-(1-&gt;4)-beta-D-GlcNAc-(1-&gt;4)-beta-D-GlcNAc)-L-asparaginyl-[protein] (N-glucan mannose isomer 5A1,2) + 4 beta-D-mannose</text>
        <dbReference type="Rhea" id="RHEA:56008"/>
        <dbReference type="Rhea" id="RHEA-COMP:14356"/>
        <dbReference type="Rhea" id="RHEA-COMP:14367"/>
        <dbReference type="ChEBI" id="CHEBI:15377"/>
        <dbReference type="ChEBI" id="CHEBI:28563"/>
        <dbReference type="ChEBI" id="CHEBI:59087"/>
        <dbReference type="ChEBI" id="CHEBI:139493"/>
        <dbReference type="EC" id="3.2.1.113"/>
    </reaction>
</comment>
<sequence length="317" mass="35373">MNSLRQLFVSLHLFSRILLLCDYATIPSLALLPASLSPVSYAISVKKPGVTLPRSARAQRNAVEKSFLQSYDAYKKYAWGRDDLTPETKSYFDGRNGWGCLRVAGRRRDVHSAYHGPKDTHSTIVAEVLSFLRAIQELFAEAVDFSRQIDSSKSQTDDTVSVFETTIRHLGGLLSAYELSEGKFPALLQKAGEVGDKMAYAWVGQNNAVPFGFLDFTTNEPVIATPKPEPHIAGSSIRTRCLIDLMAGVNLGMDNLEQLGIYTFAQCLISPKQPLPSSLPHSQDWLFKVSIQLTANRSVDMSYFEYRLTLCSFVQYR</sequence>
<evidence type="ECO:0000256" key="11">
    <source>
        <dbReference type="RuleBase" id="RU361193"/>
    </source>
</evidence>
<protein>
    <recommendedName>
        <fullName evidence="11">alpha-1,2-Mannosidase</fullName>
        <ecNumber evidence="11">3.2.1.-</ecNumber>
    </recommendedName>
</protein>
<name>A0A9P3PTP5_LYOSH</name>
<dbReference type="InterPro" id="IPR001382">
    <property type="entry name" value="Glyco_hydro_47"/>
</dbReference>
<dbReference type="PANTHER" id="PTHR11742">
    <property type="entry name" value="MANNOSYL-OLIGOSACCHARIDE ALPHA-1,2-MANNOSIDASE-RELATED"/>
    <property type="match status" value="1"/>
</dbReference>
<dbReference type="OrthoDB" id="8118055at2759"/>
<dbReference type="PRINTS" id="PR00747">
    <property type="entry name" value="GLYHDRLASE47"/>
</dbReference>